<keyword evidence="1" id="KW-0472">Membrane</keyword>
<evidence type="ECO:0000313" key="2">
    <source>
        <dbReference type="EMBL" id="KZD20375.1"/>
    </source>
</evidence>
<feature type="transmembrane region" description="Helical" evidence="1">
    <location>
        <begin position="89"/>
        <end position="111"/>
    </location>
</feature>
<dbReference type="OrthoDB" id="122007at2"/>
<accession>A0A163X3P3</accession>
<dbReference type="Proteomes" id="UP000076574">
    <property type="component" value="Unassembled WGS sequence"/>
</dbReference>
<evidence type="ECO:0000313" key="3">
    <source>
        <dbReference type="Proteomes" id="UP000076574"/>
    </source>
</evidence>
<keyword evidence="1" id="KW-0812">Transmembrane</keyword>
<sequence length="112" mass="11662">MTDYAVRFFVGGAVVSIFALLGDVLRPKSFAGLFGAAPSVALVSLALAISRHGPDYVSTLAASMMAGATALLVFCFVTCRLLKRTGLSVLSVTLLGFPLWLVVAFGLYGMVG</sequence>
<reference evidence="2 3" key="1">
    <citation type="submission" date="2016-03" db="EMBL/GenBank/DDBJ databases">
        <title>Microsymbionts genomes from the relict species Vavilovia formosa (Stev.) Fed.</title>
        <authorList>
            <person name="Kopat V."/>
            <person name="Chirak E."/>
            <person name="Kimeklis A."/>
            <person name="Andronov E."/>
        </authorList>
    </citation>
    <scope>NUCLEOTIDE SEQUENCE [LARGE SCALE GENOMIC DNA]</scope>
    <source>
        <strain evidence="2 3">Vaf07</strain>
    </source>
</reference>
<dbReference type="STRING" id="943830.A4A58_19240"/>
<evidence type="ECO:0008006" key="4">
    <source>
        <dbReference type="Google" id="ProtNLM"/>
    </source>
</evidence>
<name>A0A163X3P3_9BRAD</name>
<evidence type="ECO:0000256" key="1">
    <source>
        <dbReference type="SAM" id="Phobius"/>
    </source>
</evidence>
<dbReference type="AlphaFoldDB" id="A0A163X3P3"/>
<keyword evidence="1" id="KW-1133">Transmembrane helix</keyword>
<proteinExistence type="predicted"/>
<dbReference type="Pfam" id="PF11345">
    <property type="entry name" value="DUF3147"/>
    <property type="match status" value="1"/>
</dbReference>
<feature type="transmembrane region" description="Helical" evidence="1">
    <location>
        <begin position="56"/>
        <end position="77"/>
    </location>
</feature>
<dbReference type="RefSeq" id="WP_068738709.1">
    <property type="nucleotide sequence ID" value="NZ_LVYV01000056.1"/>
</dbReference>
<protein>
    <recommendedName>
        <fullName evidence="4">DUF3147 family protein</fullName>
    </recommendedName>
</protein>
<dbReference type="InterPro" id="IPR021493">
    <property type="entry name" value="DUF3147"/>
</dbReference>
<feature type="transmembrane region" description="Helical" evidence="1">
    <location>
        <begin position="30"/>
        <end position="50"/>
    </location>
</feature>
<dbReference type="EMBL" id="LVYV01000056">
    <property type="protein sequence ID" value="KZD20375.1"/>
    <property type="molecule type" value="Genomic_DNA"/>
</dbReference>
<organism evidence="2 3">
    <name type="scientific">Tardiphaga robiniae</name>
    <dbReference type="NCBI Taxonomy" id="943830"/>
    <lineage>
        <taxon>Bacteria</taxon>
        <taxon>Pseudomonadati</taxon>
        <taxon>Pseudomonadota</taxon>
        <taxon>Alphaproteobacteria</taxon>
        <taxon>Hyphomicrobiales</taxon>
        <taxon>Nitrobacteraceae</taxon>
        <taxon>Tardiphaga</taxon>
    </lineage>
</organism>
<gene>
    <name evidence="2" type="ORF">A4A58_19240</name>
</gene>
<feature type="transmembrane region" description="Helical" evidence="1">
    <location>
        <begin position="6"/>
        <end position="25"/>
    </location>
</feature>
<comment type="caution">
    <text evidence="2">The sequence shown here is derived from an EMBL/GenBank/DDBJ whole genome shotgun (WGS) entry which is preliminary data.</text>
</comment>
<keyword evidence="3" id="KW-1185">Reference proteome</keyword>